<dbReference type="AlphaFoldDB" id="A0A6I2F6C2"/>
<dbReference type="Gene3D" id="2.30.110.10">
    <property type="entry name" value="Electron Transport, Fmn-binding Protein, Chain A"/>
    <property type="match status" value="1"/>
</dbReference>
<comment type="caution">
    <text evidence="3">The sequence shown here is derived from an EMBL/GenBank/DDBJ whole genome shotgun (WGS) entry which is preliminary data.</text>
</comment>
<evidence type="ECO:0000259" key="2">
    <source>
        <dbReference type="Pfam" id="PF01243"/>
    </source>
</evidence>
<evidence type="ECO:0000313" key="3">
    <source>
        <dbReference type="EMBL" id="MRG58410.1"/>
    </source>
</evidence>
<keyword evidence="4" id="KW-1185">Reference proteome</keyword>
<dbReference type="Proteomes" id="UP000431080">
    <property type="component" value="Unassembled WGS sequence"/>
</dbReference>
<gene>
    <name evidence="3" type="ORF">GE115_00755</name>
</gene>
<reference evidence="3 4" key="1">
    <citation type="submission" date="2019-10" db="EMBL/GenBank/DDBJ databases">
        <authorList>
            <person name="Nie G."/>
            <person name="Ming H."/>
            <person name="Yi B."/>
        </authorList>
    </citation>
    <scope>NUCLEOTIDE SEQUENCE [LARGE SCALE GENOMIC DNA]</scope>
    <source>
        <strain evidence="3 4">CFH 90414</strain>
    </source>
</reference>
<sequence>MDRKSMVSYVLARPEAVVATLGPGGEPQAAYLPVTATDRGEFVFDARRDSRKVANLLRDPRVALVIGGRDGTTLQVQGVADLPTDAALERCAAAYVGTFPEFADSVRSESIVVVRVRPDWARFGDYRGDTGSIVEVRLDAVA</sequence>
<dbReference type="Pfam" id="PF01243">
    <property type="entry name" value="PNPOx_N"/>
    <property type="match status" value="1"/>
</dbReference>
<organism evidence="3 4">
    <name type="scientific">Agromyces agglutinans</name>
    <dbReference type="NCBI Taxonomy" id="2662258"/>
    <lineage>
        <taxon>Bacteria</taxon>
        <taxon>Bacillati</taxon>
        <taxon>Actinomycetota</taxon>
        <taxon>Actinomycetes</taxon>
        <taxon>Micrococcales</taxon>
        <taxon>Microbacteriaceae</taxon>
        <taxon>Agromyces</taxon>
    </lineage>
</organism>
<dbReference type="GO" id="GO:0005829">
    <property type="term" value="C:cytosol"/>
    <property type="evidence" value="ECO:0007669"/>
    <property type="project" value="TreeGrafter"/>
</dbReference>
<evidence type="ECO:0000256" key="1">
    <source>
        <dbReference type="ARBA" id="ARBA00023002"/>
    </source>
</evidence>
<dbReference type="GO" id="GO:0016627">
    <property type="term" value="F:oxidoreductase activity, acting on the CH-CH group of donors"/>
    <property type="evidence" value="ECO:0007669"/>
    <property type="project" value="TreeGrafter"/>
</dbReference>
<keyword evidence="1" id="KW-0560">Oxidoreductase</keyword>
<dbReference type="EMBL" id="WJIF01000001">
    <property type="protein sequence ID" value="MRG58410.1"/>
    <property type="molecule type" value="Genomic_DNA"/>
</dbReference>
<evidence type="ECO:0000313" key="4">
    <source>
        <dbReference type="Proteomes" id="UP000431080"/>
    </source>
</evidence>
<name>A0A6I2F6C2_9MICO</name>
<dbReference type="InterPro" id="IPR011576">
    <property type="entry name" value="Pyridox_Oxase_N"/>
</dbReference>
<protein>
    <recommendedName>
        <fullName evidence="2">Pyridoxamine 5'-phosphate oxidase N-terminal domain-containing protein</fullName>
    </recommendedName>
</protein>
<dbReference type="SUPFAM" id="SSF50475">
    <property type="entry name" value="FMN-binding split barrel"/>
    <property type="match status" value="1"/>
</dbReference>
<accession>A0A6I2F6C2</accession>
<dbReference type="InterPro" id="IPR012349">
    <property type="entry name" value="Split_barrel_FMN-bd"/>
</dbReference>
<dbReference type="RefSeq" id="WP_153682930.1">
    <property type="nucleotide sequence ID" value="NZ_WJIF01000001.1"/>
</dbReference>
<feature type="domain" description="Pyridoxamine 5'-phosphate oxidase N-terminal" evidence="2">
    <location>
        <begin position="14"/>
        <end position="123"/>
    </location>
</feature>
<dbReference type="PANTHER" id="PTHR35176">
    <property type="entry name" value="HEME OXYGENASE HI_0854-RELATED"/>
    <property type="match status" value="1"/>
</dbReference>
<dbReference type="PANTHER" id="PTHR35176:SF6">
    <property type="entry name" value="HEME OXYGENASE HI_0854-RELATED"/>
    <property type="match status" value="1"/>
</dbReference>
<dbReference type="GO" id="GO:0070967">
    <property type="term" value="F:coenzyme F420 binding"/>
    <property type="evidence" value="ECO:0007669"/>
    <property type="project" value="TreeGrafter"/>
</dbReference>
<proteinExistence type="predicted"/>
<dbReference type="InterPro" id="IPR052019">
    <property type="entry name" value="F420H2_bilvrd_red/Heme_oxyg"/>
</dbReference>